<dbReference type="EMBL" id="AP012292">
    <property type="protein sequence ID" value="BAL83531.1"/>
    <property type="molecule type" value="Genomic_DNA"/>
</dbReference>
<protein>
    <submittedName>
        <fullName evidence="1">Putative phage protein</fullName>
    </submittedName>
</protein>
<evidence type="ECO:0000313" key="1">
    <source>
        <dbReference type="EMBL" id="BAL83531.1"/>
    </source>
</evidence>
<name>I0GRZ4_SELRL</name>
<dbReference type="Proteomes" id="UP000007887">
    <property type="component" value="Chromosome"/>
</dbReference>
<dbReference type="RefSeq" id="WP_014424962.1">
    <property type="nucleotide sequence ID" value="NC_017068.1"/>
</dbReference>
<proteinExistence type="predicted"/>
<dbReference type="HOGENOM" id="CLU_139058_2_0_9"/>
<organism evidence="1 2">
    <name type="scientific">Selenomonas ruminantium subsp. lactilytica (strain NBRC 103574 / TAM6421)</name>
    <dbReference type="NCBI Taxonomy" id="927704"/>
    <lineage>
        <taxon>Bacteria</taxon>
        <taxon>Bacillati</taxon>
        <taxon>Bacillota</taxon>
        <taxon>Negativicutes</taxon>
        <taxon>Selenomonadales</taxon>
        <taxon>Selenomonadaceae</taxon>
        <taxon>Selenomonas</taxon>
    </lineage>
</organism>
<dbReference type="PATRIC" id="fig|927704.6.peg.1894"/>
<dbReference type="AlphaFoldDB" id="I0GRZ4"/>
<dbReference type="KEGG" id="sri:SELR_18230"/>
<reference evidence="1 2" key="1">
    <citation type="submission" date="2011-10" db="EMBL/GenBank/DDBJ databases">
        <title>Whole genome sequence of Selenomonas ruminantium subsp. lactilytica TAM6421.</title>
        <authorList>
            <person name="Oguchi A."/>
            <person name="Ankai A."/>
            <person name="Kaneko J."/>
            <person name="Yamada-Narita S."/>
            <person name="Fukui S."/>
            <person name="Takahashi M."/>
            <person name="Onodera T."/>
            <person name="Kojima S."/>
            <person name="Fushimi T."/>
            <person name="Abe N."/>
            <person name="Kamio Y."/>
            <person name="Yamazaki S."/>
            <person name="Fujita N."/>
        </authorList>
    </citation>
    <scope>NUCLEOTIDE SEQUENCE [LARGE SCALE GENOMIC DNA]</scope>
    <source>
        <strain evidence="2">NBRC 103574 / TAM6421</strain>
    </source>
</reference>
<accession>I0GRZ4</accession>
<evidence type="ECO:0000313" key="2">
    <source>
        <dbReference type="Proteomes" id="UP000007887"/>
    </source>
</evidence>
<gene>
    <name evidence="1" type="ordered locus">SELR_18230</name>
</gene>
<dbReference type="eggNOG" id="ENOG50309TX">
    <property type="taxonomic scope" value="Bacteria"/>
</dbReference>
<sequence>MDIEQKQAIQKEYERLKALFEKADDVQMALADGLLQEAATIKVQMDMLNEVASRTGLVKIDAKNPARQKELPVSKVLAKQRANYVAYIQRIRSLLDVEDNEDDDGLADYE</sequence>
<dbReference type="OrthoDB" id="1957277at2"/>